<evidence type="ECO:0000313" key="9">
    <source>
        <dbReference type="Proteomes" id="UP001501321"/>
    </source>
</evidence>
<keyword evidence="6" id="KW-1278">Translocase</keyword>
<comment type="subcellular location">
    <subcellularLocation>
        <location evidence="6">Cell inner membrane</location>
        <topology evidence="6">Single-pass membrane protein</topology>
    </subcellularLocation>
</comment>
<sequence>MLASMQRNGLRLALFAVATTALVSGIQWLTAEPIAQQQSVQLKATLGRMLPEDRFDNDLLASCRMITSPQYLGDTQPHPLYIASLKGKPSAYIIESVAAEGYGGSIKLLSAVDAQGRLLRVEVLNHNETPGLGDKIERRKSSWLDRFAGQRLQGRDDPRWAVDKDGGMFDSFTGATITPRAVVKGVRQLLLLLKDDPKSLTQAPPCQELP</sequence>
<dbReference type="NCBIfam" id="TIGR01947">
    <property type="entry name" value="rnfG"/>
    <property type="match status" value="1"/>
</dbReference>
<dbReference type="InterPro" id="IPR010209">
    <property type="entry name" value="Ion_transpt_RnfG/RsxG"/>
</dbReference>
<comment type="function">
    <text evidence="6">Part of a membrane-bound complex that couples electron transfer with translocation of ions across the membrane.</text>
</comment>
<keyword evidence="6" id="KW-1133">Transmembrane helix</keyword>
<dbReference type="RefSeq" id="WP_345013387.1">
    <property type="nucleotide sequence ID" value="NZ_BAABFC010000015.1"/>
</dbReference>
<keyword evidence="6" id="KW-1003">Cell membrane</keyword>
<keyword evidence="2 6" id="KW-0597">Phosphoprotein</keyword>
<dbReference type="PANTHER" id="PTHR36118">
    <property type="entry name" value="ION-TRANSLOCATING OXIDOREDUCTASE COMPLEX SUBUNIT G"/>
    <property type="match status" value="1"/>
</dbReference>
<comment type="similarity">
    <text evidence="6">Belongs to the RnfG family.</text>
</comment>
<evidence type="ECO:0000256" key="3">
    <source>
        <dbReference type="ARBA" id="ARBA00022630"/>
    </source>
</evidence>
<comment type="cofactor">
    <cofactor evidence="6">
        <name>FMN</name>
        <dbReference type="ChEBI" id="CHEBI:58210"/>
    </cofactor>
</comment>
<evidence type="ECO:0000256" key="6">
    <source>
        <dbReference type="HAMAP-Rule" id="MF_00479"/>
    </source>
</evidence>
<dbReference type="PIRSF" id="PIRSF006091">
    <property type="entry name" value="E_trnsport_RnfG"/>
    <property type="match status" value="1"/>
</dbReference>
<name>A0ABP8QCX6_9GAMM</name>
<evidence type="ECO:0000313" key="8">
    <source>
        <dbReference type="EMBL" id="GAA4501127.1"/>
    </source>
</evidence>
<evidence type="ECO:0000256" key="5">
    <source>
        <dbReference type="ARBA" id="ARBA00022982"/>
    </source>
</evidence>
<protein>
    <recommendedName>
        <fullName evidence="6">Ion-translocating oxidoreductase complex subunit G</fullName>
        <ecNumber evidence="6">7.-.-.-</ecNumber>
    </recommendedName>
    <alternativeName>
        <fullName evidence="6">Rnf electron transport complex subunit G</fullName>
    </alternativeName>
</protein>
<dbReference type="Proteomes" id="UP001501321">
    <property type="component" value="Unassembled WGS sequence"/>
</dbReference>
<dbReference type="SMART" id="SM00900">
    <property type="entry name" value="FMN_bind"/>
    <property type="match status" value="1"/>
</dbReference>
<dbReference type="PANTHER" id="PTHR36118:SF1">
    <property type="entry name" value="ION-TRANSLOCATING OXIDOREDUCTASE COMPLEX SUBUNIT G"/>
    <property type="match status" value="1"/>
</dbReference>
<accession>A0ABP8QCX6</accession>
<feature type="domain" description="FMN-binding" evidence="7">
    <location>
        <begin position="101"/>
        <end position="193"/>
    </location>
</feature>
<dbReference type="InterPro" id="IPR007329">
    <property type="entry name" value="FMN-bd"/>
</dbReference>
<gene>
    <name evidence="8" type="primary">rsxG_1</name>
    <name evidence="6" type="synonym">rnfG</name>
    <name evidence="8" type="ORF">GCM10023095_23880</name>
</gene>
<evidence type="ECO:0000259" key="7">
    <source>
        <dbReference type="SMART" id="SM00900"/>
    </source>
</evidence>
<organism evidence="8 9">
    <name type="scientific">Pseudaeromonas paramecii</name>
    <dbReference type="NCBI Taxonomy" id="2138166"/>
    <lineage>
        <taxon>Bacteria</taxon>
        <taxon>Pseudomonadati</taxon>
        <taxon>Pseudomonadota</taxon>
        <taxon>Gammaproteobacteria</taxon>
        <taxon>Aeromonadales</taxon>
        <taxon>Aeromonadaceae</taxon>
        <taxon>Pseudaeromonas</taxon>
    </lineage>
</organism>
<keyword evidence="4 6" id="KW-0288">FMN</keyword>
<feature type="modified residue" description="FMN phosphoryl threonine" evidence="6">
    <location>
        <position position="176"/>
    </location>
</feature>
<dbReference type="Pfam" id="PF04205">
    <property type="entry name" value="FMN_bind"/>
    <property type="match status" value="1"/>
</dbReference>
<evidence type="ECO:0000256" key="2">
    <source>
        <dbReference type="ARBA" id="ARBA00022553"/>
    </source>
</evidence>
<keyword evidence="6" id="KW-0997">Cell inner membrane</keyword>
<dbReference type="NCBIfam" id="NF002519">
    <property type="entry name" value="PRK01908.1"/>
    <property type="match status" value="1"/>
</dbReference>
<keyword evidence="6" id="KW-0812">Transmembrane</keyword>
<proteinExistence type="inferred from homology"/>
<dbReference type="HAMAP" id="MF_00479">
    <property type="entry name" value="RsxG_RnfG"/>
    <property type="match status" value="1"/>
</dbReference>
<keyword evidence="9" id="KW-1185">Reference proteome</keyword>
<evidence type="ECO:0000256" key="1">
    <source>
        <dbReference type="ARBA" id="ARBA00022448"/>
    </source>
</evidence>
<keyword evidence="6" id="KW-0472">Membrane</keyword>
<comment type="subunit">
    <text evidence="6">The complex is composed of six subunits: RnfA, RnfB, RnfC, RnfD, RnfE and RnfG.</text>
</comment>
<keyword evidence="5 6" id="KW-0249">Electron transport</keyword>
<comment type="caution">
    <text evidence="8">The sequence shown here is derived from an EMBL/GenBank/DDBJ whole genome shotgun (WGS) entry which is preliminary data.</text>
</comment>
<keyword evidence="3 6" id="KW-0285">Flavoprotein</keyword>
<keyword evidence="1 6" id="KW-0813">Transport</keyword>
<reference evidence="9" key="1">
    <citation type="journal article" date="2019" name="Int. J. Syst. Evol. Microbiol.">
        <title>The Global Catalogue of Microorganisms (GCM) 10K type strain sequencing project: providing services to taxonomists for standard genome sequencing and annotation.</title>
        <authorList>
            <consortium name="The Broad Institute Genomics Platform"/>
            <consortium name="The Broad Institute Genome Sequencing Center for Infectious Disease"/>
            <person name="Wu L."/>
            <person name="Ma J."/>
        </authorList>
    </citation>
    <scope>NUCLEOTIDE SEQUENCE [LARGE SCALE GENOMIC DNA]</scope>
    <source>
        <strain evidence="9">JCM 32226</strain>
    </source>
</reference>
<dbReference type="EC" id="7.-.-.-" evidence="6"/>
<evidence type="ECO:0000256" key="4">
    <source>
        <dbReference type="ARBA" id="ARBA00022643"/>
    </source>
</evidence>
<dbReference type="EMBL" id="BAABFC010000015">
    <property type="protein sequence ID" value="GAA4501127.1"/>
    <property type="molecule type" value="Genomic_DNA"/>
</dbReference>